<accession>A0A9W4QWY8</accession>
<reference evidence="2" key="1">
    <citation type="submission" date="2022-07" db="EMBL/GenBank/DDBJ databases">
        <authorList>
            <person name="Criscuolo A."/>
        </authorList>
    </citation>
    <scope>NUCLEOTIDE SEQUENCE</scope>
    <source>
        <strain evidence="2">CIP103197</strain>
    </source>
</reference>
<dbReference type="Proteomes" id="UP001152447">
    <property type="component" value="Unassembled WGS sequence"/>
</dbReference>
<dbReference type="InterPro" id="IPR003034">
    <property type="entry name" value="SAP_dom"/>
</dbReference>
<feature type="domain" description="SAP" evidence="1">
    <location>
        <begin position="123"/>
        <end position="157"/>
    </location>
</feature>
<dbReference type="InterPro" id="IPR024432">
    <property type="entry name" value="Put_RecE_PDDEXK-like_dom"/>
</dbReference>
<dbReference type="InterPro" id="IPR036361">
    <property type="entry name" value="SAP_dom_sf"/>
</dbReference>
<evidence type="ECO:0000313" key="2">
    <source>
        <dbReference type="EMBL" id="CAH9056838.1"/>
    </source>
</evidence>
<sequence>MLQQINVNTTDQNWFDNISPAYNDLGEANFLDSQGDLIEGIYDGVPNDVYHSLDAFSSSLIKELTKNTPAHVYRQYYSDVERKRTLAQRTTLDTGTYGHELILEPAGFYDRYFRVPLAVDYPAALHTAAEIKDILKEKGEKTSGTKAELIKRLTTIDKSVQIFDCILASAIIKGAGLSAYNEALKLIDEKKCTNVLSAFDDGKLSHITNKTPIDGLVWDDAHRIQSTFKSHARAKRLISNGYAELTVIARDPDTGLMLKTKFDYINKRAVASDVKTTRSANPRKFAMQCRDLRYDVQESFYKYVANLAGIPVKLFAFVSIEYLEADICEVFELKRSRQITADNDMRDGLRMLKECLDTENWFGYSKNDEIMVIDW</sequence>
<comment type="caution">
    <text evidence="2">The sequence shown here is derived from an EMBL/GenBank/DDBJ whole genome shotgun (WGS) entry which is preliminary data.</text>
</comment>
<dbReference type="RefSeq" id="WP_262976522.1">
    <property type="nucleotide sequence ID" value="NZ_CAMAPB010000018.1"/>
</dbReference>
<dbReference type="InterPro" id="IPR011604">
    <property type="entry name" value="PDDEXK-like_dom_sf"/>
</dbReference>
<dbReference type="SMART" id="SM00513">
    <property type="entry name" value="SAP"/>
    <property type="match status" value="1"/>
</dbReference>
<gene>
    <name evidence="2" type="ORF">PSEHALCIP103_01535</name>
</gene>
<evidence type="ECO:0000259" key="1">
    <source>
        <dbReference type="PROSITE" id="PS50800"/>
    </source>
</evidence>
<organism evidence="2 3">
    <name type="scientific">Pseudoalteromonas haloplanktis</name>
    <name type="common">Alteromonas haloplanktis</name>
    <dbReference type="NCBI Taxonomy" id="228"/>
    <lineage>
        <taxon>Bacteria</taxon>
        <taxon>Pseudomonadati</taxon>
        <taxon>Pseudomonadota</taxon>
        <taxon>Gammaproteobacteria</taxon>
        <taxon>Alteromonadales</taxon>
        <taxon>Pseudoalteromonadaceae</taxon>
        <taxon>Pseudoalteromonas</taxon>
    </lineage>
</organism>
<dbReference type="PROSITE" id="PS50800">
    <property type="entry name" value="SAP"/>
    <property type="match status" value="1"/>
</dbReference>
<proteinExistence type="predicted"/>
<dbReference type="Gene3D" id="3.90.320.10">
    <property type="match status" value="2"/>
</dbReference>
<evidence type="ECO:0000313" key="3">
    <source>
        <dbReference type="Proteomes" id="UP001152447"/>
    </source>
</evidence>
<dbReference type="Pfam" id="PF12684">
    <property type="entry name" value="DUF3799"/>
    <property type="match status" value="1"/>
</dbReference>
<keyword evidence="3" id="KW-1185">Reference proteome</keyword>
<protein>
    <recommendedName>
        <fullName evidence="1">SAP domain-containing protein</fullName>
    </recommendedName>
</protein>
<dbReference type="AlphaFoldDB" id="A0A9W4QWY8"/>
<dbReference type="EMBL" id="CAMAPB010000018">
    <property type="protein sequence ID" value="CAH9056838.1"/>
    <property type="molecule type" value="Genomic_DNA"/>
</dbReference>
<dbReference type="SUPFAM" id="SSF68906">
    <property type="entry name" value="SAP domain"/>
    <property type="match status" value="1"/>
</dbReference>
<name>A0A9W4QWY8_PSEHA</name>